<evidence type="ECO:0000256" key="1">
    <source>
        <dbReference type="SAM" id="MobiDB-lite"/>
    </source>
</evidence>
<dbReference type="AlphaFoldDB" id="A0A7S4EBV4"/>
<name>A0A7S4EBV4_9STRA</name>
<organism evidence="2">
    <name type="scientific">Pelagomonas calceolata</name>
    <dbReference type="NCBI Taxonomy" id="35677"/>
    <lineage>
        <taxon>Eukaryota</taxon>
        <taxon>Sar</taxon>
        <taxon>Stramenopiles</taxon>
        <taxon>Ochrophyta</taxon>
        <taxon>Pelagophyceae</taxon>
        <taxon>Pelagomonadales</taxon>
        <taxon>Pelagomonadaceae</taxon>
        <taxon>Pelagomonas</taxon>
    </lineage>
</organism>
<dbReference type="EMBL" id="HBIW01020623">
    <property type="protein sequence ID" value="CAE0702299.1"/>
    <property type="molecule type" value="Transcribed_RNA"/>
</dbReference>
<reference evidence="2" key="1">
    <citation type="submission" date="2021-01" db="EMBL/GenBank/DDBJ databases">
        <authorList>
            <person name="Corre E."/>
            <person name="Pelletier E."/>
            <person name="Niang G."/>
            <person name="Scheremetjew M."/>
            <person name="Finn R."/>
            <person name="Kale V."/>
            <person name="Holt S."/>
            <person name="Cochrane G."/>
            <person name="Meng A."/>
            <person name="Brown T."/>
            <person name="Cohen L."/>
        </authorList>
    </citation>
    <scope>NUCLEOTIDE SEQUENCE</scope>
    <source>
        <strain evidence="2">CCMP1756</strain>
    </source>
</reference>
<protein>
    <submittedName>
        <fullName evidence="2">Uncharacterized protein</fullName>
    </submittedName>
</protein>
<evidence type="ECO:0000313" key="2">
    <source>
        <dbReference type="EMBL" id="CAE0702299.1"/>
    </source>
</evidence>
<accession>A0A7S4EBV4</accession>
<proteinExistence type="predicted"/>
<gene>
    <name evidence="2" type="ORF">PCAL00307_LOCUS17744</name>
</gene>
<feature type="compositionally biased region" description="Acidic residues" evidence="1">
    <location>
        <begin position="25"/>
        <end position="38"/>
    </location>
</feature>
<feature type="region of interest" description="Disordered" evidence="1">
    <location>
        <begin position="1"/>
        <end position="38"/>
    </location>
</feature>
<sequence>MSELEEEEEFHRRGRLTVRNMGDERDSDDSSDADDSSDDALDLKYCLHYDDAEDYDGGAVDPNEINVGVYLSENEDNRIDTVVAYCNHGSLFDPARPWLNRAGLRPGSTLRQMLAAFRLTIDDVECHGNNYTGPICSLDSVDGLRFGLDNEENWEDDDVAESWNDFEILMFFVHDD</sequence>